<dbReference type="Proteomes" id="UP001218218">
    <property type="component" value="Unassembled WGS sequence"/>
</dbReference>
<comment type="caution">
    <text evidence="2">The sequence shown here is derived from an EMBL/GenBank/DDBJ whole genome shotgun (WGS) entry which is preliminary data.</text>
</comment>
<sequence>MVDAQPELAFRLHLAPEPDGLYLDVPVDAVASLCLHPVKYLRFLAYCILGVDGTIVTEDFEGEVLPDEDRLVEGIYYFVREGEGNVLEHAVDPEALTYSHVSETTNTRDNFWTLVAERDVACIFTNMNEESCQGIHIVPFSKGDAWMKHIVEKKIPEEKGDVSNLMTINEIRNGMLVSNVLHPLIDKKKLVV</sequence>
<dbReference type="EMBL" id="JARIHO010000014">
    <property type="protein sequence ID" value="KAJ7350879.1"/>
    <property type="molecule type" value="Genomic_DNA"/>
</dbReference>
<name>A0AAD7A804_9AGAR</name>
<dbReference type="Pfam" id="PF13391">
    <property type="entry name" value="HNH_2"/>
    <property type="match status" value="1"/>
</dbReference>
<feature type="domain" description="HNH nuclease" evidence="1">
    <location>
        <begin position="122"/>
        <end position="191"/>
    </location>
</feature>
<keyword evidence="3" id="KW-1185">Reference proteome</keyword>
<dbReference type="AlphaFoldDB" id="A0AAD7A804"/>
<proteinExistence type="predicted"/>
<accession>A0AAD7A804</accession>
<evidence type="ECO:0000313" key="2">
    <source>
        <dbReference type="EMBL" id="KAJ7350879.1"/>
    </source>
</evidence>
<evidence type="ECO:0000313" key="3">
    <source>
        <dbReference type="Proteomes" id="UP001218218"/>
    </source>
</evidence>
<dbReference type="InterPro" id="IPR003615">
    <property type="entry name" value="HNH_nuc"/>
</dbReference>
<reference evidence="2" key="1">
    <citation type="submission" date="2023-03" db="EMBL/GenBank/DDBJ databases">
        <title>Massive genome expansion in bonnet fungi (Mycena s.s.) driven by repeated elements and novel gene families across ecological guilds.</title>
        <authorList>
            <consortium name="Lawrence Berkeley National Laboratory"/>
            <person name="Harder C.B."/>
            <person name="Miyauchi S."/>
            <person name="Viragh M."/>
            <person name="Kuo A."/>
            <person name="Thoen E."/>
            <person name="Andreopoulos B."/>
            <person name="Lu D."/>
            <person name="Skrede I."/>
            <person name="Drula E."/>
            <person name="Henrissat B."/>
            <person name="Morin E."/>
            <person name="Kohler A."/>
            <person name="Barry K."/>
            <person name="LaButti K."/>
            <person name="Morin E."/>
            <person name="Salamov A."/>
            <person name="Lipzen A."/>
            <person name="Mereny Z."/>
            <person name="Hegedus B."/>
            <person name="Baldrian P."/>
            <person name="Stursova M."/>
            <person name="Weitz H."/>
            <person name="Taylor A."/>
            <person name="Grigoriev I.V."/>
            <person name="Nagy L.G."/>
            <person name="Martin F."/>
            <person name="Kauserud H."/>
        </authorList>
    </citation>
    <scope>NUCLEOTIDE SEQUENCE</scope>
    <source>
        <strain evidence="2">CBHHK002</strain>
    </source>
</reference>
<protein>
    <recommendedName>
        <fullName evidence="1">HNH nuclease domain-containing protein</fullName>
    </recommendedName>
</protein>
<organism evidence="2 3">
    <name type="scientific">Mycena albidolilacea</name>
    <dbReference type="NCBI Taxonomy" id="1033008"/>
    <lineage>
        <taxon>Eukaryota</taxon>
        <taxon>Fungi</taxon>
        <taxon>Dikarya</taxon>
        <taxon>Basidiomycota</taxon>
        <taxon>Agaricomycotina</taxon>
        <taxon>Agaricomycetes</taxon>
        <taxon>Agaricomycetidae</taxon>
        <taxon>Agaricales</taxon>
        <taxon>Marasmiineae</taxon>
        <taxon>Mycenaceae</taxon>
        <taxon>Mycena</taxon>
    </lineage>
</organism>
<evidence type="ECO:0000259" key="1">
    <source>
        <dbReference type="Pfam" id="PF13391"/>
    </source>
</evidence>
<gene>
    <name evidence="2" type="ORF">DFH08DRAFT_118338</name>
</gene>